<comment type="caution">
    <text evidence="1">The sequence shown here is derived from an EMBL/GenBank/DDBJ whole genome shotgun (WGS) entry which is preliminary data.</text>
</comment>
<sequence length="269" mass="29475">MLSVLFNVPSAHAQMDGSPISGSLGQTVSQNELLSAKSSNQDALDAADATKPKKYDFYIQGRPADTYELAYTTGDAACGKLLASLNQQRTPIYQRATMVEAFETRDLLLGNAFSVNWSVLNGEPRPIWYTEVADVDNDGTRDALILLVDRLYGWTASSAFILDQPLVLGADPDEVKSKLRMPETTIGRELSITSASISTDDPAPIASNADLGGFFDVVVIDERAYALIGGRLGGKRPLEHIVDLRLLQIDSPERQTEICRFHPKYYPAY</sequence>
<reference evidence="1 2" key="1">
    <citation type="submission" date="2017-12" db="EMBL/GenBank/DDBJ databases">
        <authorList>
            <person name="Hurst M.R.H."/>
        </authorList>
    </citation>
    <scope>NUCLEOTIDE SEQUENCE [LARGE SCALE GENOMIC DNA]</scope>
    <source>
        <strain evidence="1 2">SY-3-19</strain>
    </source>
</reference>
<gene>
    <name evidence="1" type="ORF">CW354_08350</name>
</gene>
<dbReference type="EMBL" id="PJCH01000005">
    <property type="protein sequence ID" value="PQA88300.1"/>
    <property type="molecule type" value="Genomic_DNA"/>
</dbReference>
<proteinExistence type="predicted"/>
<evidence type="ECO:0000313" key="1">
    <source>
        <dbReference type="EMBL" id="PQA88300.1"/>
    </source>
</evidence>
<keyword evidence="2" id="KW-1185">Reference proteome</keyword>
<dbReference type="Proteomes" id="UP000239504">
    <property type="component" value="Unassembled WGS sequence"/>
</dbReference>
<protein>
    <submittedName>
        <fullName evidence="1">Uncharacterized protein</fullName>
    </submittedName>
</protein>
<name>A0A2S7K703_9PROT</name>
<organism evidence="1 2">
    <name type="scientific">Hyphococcus luteus</name>
    <dbReference type="NCBI Taxonomy" id="2058213"/>
    <lineage>
        <taxon>Bacteria</taxon>
        <taxon>Pseudomonadati</taxon>
        <taxon>Pseudomonadota</taxon>
        <taxon>Alphaproteobacteria</taxon>
        <taxon>Parvularculales</taxon>
        <taxon>Parvularculaceae</taxon>
        <taxon>Hyphococcus</taxon>
    </lineage>
</organism>
<evidence type="ECO:0000313" key="2">
    <source>
        <dbReference type="Proteomes" id="UP000239504"/>
    </source>
</evidence>
<dbReference type="AlphaFoldDB" id="A0A2S7K703"/>
<accession>A0A2S7K703</accession>